<keyword evidence="3" id="KW-1185">Reference proteome</keyword>
<reference evidence="2" key="1">
    <citation type="submission" date="2023-06" db="EMBL/GenBank/DDBJ databases">
        <title>Genomic of Agaribacillus aureum.</title>
        <authorList>
            <person name="Wang G."/>
        </authorList>
    </citation>
    <scope>NUCLEOTIDE SEQUENCE</scope>
    <source>
        <strain evidence="2">BMA12</strain>
    </source>
</reference>
<sequence length="75" mass="8682">MKIERIKRIDHLIRLAATGGPDELAEKLQVSRMTIFRDLVEMKKSGSPIKYSHFNNSYIYTKAGKFYVGFLKEDS</sequence>
<organism evidence="2 3">
    <name type="scientific">Agaribacillus aureus</name>
    <dbReference type="NCBI Taxonomy" id="3051825"/>
    <lineage>
        <taxon>Bacteria</taxon>
        <taxon>Pseudomonadati</taxon>
        <taxon>Bacteroidota</taxon>
        <taxon>Cytophagia</taxon>
        <taxon>Cytophagales</taxon>
        <taxon>Splendidivirgaceae</taxon>
        <taxon>Agaribacillus</taxon>
    </lineage>
</organism>
<dbReference type="Proteomes" id="UP001172083">
    <property type="component" value="Unassembled WGS sequence"/>
</dbReference>
<dbReference type="InterPro" id="IPR036390">
    <property type="entry name" value="WH_DNA-bd_sf"/>
</dbReference>
<dbReference type="SUPFAM" id="SSF46785">
    <property type="entry name" value="Winged helix' DNA-binding domain"/>
    <property type="match status" value="1"/>
</dbReference>
<dbReference type="InterPro" id="IPR013196">
    <property type="entry name" value="HTH_11"/>
</dbReference>
<protein>
    <submittedName>
        <fullName evidence="2">HTH domain-containing protein</fullName>
    </submittedName>
</protein>
<comment type="caution">
    <text evidence="2">The sequence shown here is derived from an EMBL/GenBank/DDBJ whole genome shotgun (WGS) entry which is preliminary data.</text>
</comment>
<dbReference type="RefSeq" id="WP_346761977.1">
    <property type="nucleotide sequence ID" value="NZ_JAUJEB010000010.1"/>
</dbReference>
<feature type="domain" description="Helix-turn-helix type 11" evidence="1">
    <location>
        <begin position="22"/>
        <end position="50"/>
    </location>
</feature>
<gene>
    <name evidence="2" type="ORF">QQ020_31510</name>
</gene>
<dbReference type="Gene3D" id="1.10.10.10">
    <property type="entry name" value="Winged helix-like DNA-binding domain superfamily/Winged helix DNA-binding domain"/>
    <property type="match status" value="1"/>
</dbReference>
<accession>A0ABT8LFS1</accession>
<evidence type="ECO:0000313" key="3">
    <source>
        <dbReference type="Proteomes" id="UP001172083"/>
    </source>
</evidence>
<proteinExistence type="predicted"/>
<name>A0ABT8LFS1_9BACT</name>
<dbReference type="Pfam" id="PF08279">
    <property type="entry name" value="HTH_11"/>
    <property type="match status" value="1"/>
</dbReference>
<dbReference type="InterPro" id="IPR036388">
    <property type="entry name" value="WH-like_DNA-bd_sf"/>
</dbReference>
<evidence type="ECO:0000313" key="2">
    <source>
        <dbReference type="EMBL" id="MDN5216639.1"/>
    </source>
</evidence>
<evidence type="ECO:0000259" key="1">
    <source>
        <dbReference type="Pfam" id="PF08279"/>
    </source>
</evidence>
<dbReference type="EMBL" id="JAUJEB010000010">
    <property type="protein sequence ID" value="MDN5216639.1"/>
    <property type="molecule type" value="Genomic_DNA"/>
</dbReference>